<evidence type="ECO:0000256" key="5">
    <source>
        <dbReference type="ARBA" id="ARBA00022695"/>
    </source>
</evidence>
<keyword evidence="3 10" id="KW-0240">DNA-directed RNA polymerase</keyword>
<dbReference type="Pfam" id="PF04552">
    <property type="entry name" value="Sigma54_DBD"/>
    <property type="match status" value="1"/>
</dbReference>
<feature type="domain" description="RNA polymerase sigma factor 54 core-binding" evidence="12">
    <location>
        <begin position="101"/>
        <end position="293"/>
    </location>
</feature>
<accession>A0A5D8ZG02</accession>
<reference evidence="13 14" key="1">
    <citation type="submission" date="2019-08" db="EMBL/GenBank/DDBJ databases">
        <title>Draft genome sequence of Lysobacter sp. UKS-15.</title>
        <authorList>
            <person name="Im W.-T."/>
        </authorList>
    </citation>
    <scope>NUCLEOTIDE SEQUENCE [LARGE SCALE GENOMIC DNA]</scope>
    <source>
        <strain evidence="13 14">UKS-15</strain>
    </source>
</reference>
<dbReference type="OrthoDB" id="9814402at2"/>
<proteinExistence type="inferred from homology"/>
<evidence type="ECO:0000256" key="2">
    <source>
        <dbReference type="ARBA" id="ARBA00019942"/>
    </source>
</evidence>
<dbReference type="RefSeq" id="WP_149351532.1">
    <property type="nucleotide sequence ID" value="NZ_VTRV01000006.1"/>
</dbReference>
<dbReference type="NCBIfam" id="NF004595">
    <property type="entry name" value="PRK05932.1-2"/>
    <property type="match status" value="1"/>
</dbReference>
<dbReference type="GO" id="GO:0006352">
    <property type="term" value="P:DNA-templated transcription initiation"/>
    <property type="evidence" value="ECO:0007669"/>
    <property type="project" value="InterPro"/>
</dbReference>
<evidence type="ECO:0000259" key="11">
    <source>
        <dbReference type="Pfam" id="PF04552"/>
    </source>
</evidence>
<keyword evidence="5 10" id="KW-0548">Nucleotidyltransferase</keyword>
<dbReference type="Proteomes" id="UP000323164">
    <property type="component" value="Unassembled WGS sequence"/>
</dbReference>
<dbReference type="Gene3D" id="1.10.10.60">
    <property type="entry name" value="Homeodomain-like"/>
    <property type="match status" value="1"/>
</dbReference>
<dbReference type="NCBIfam" id="TIGR02395">
    <property type="entry name" value="rpoN_sigma"/>
    <property type="match status" value="1"/>
</dbReference>
<dbReference type="GO" id="GO:0003677">
    <property type="term" value="F:DNA binding"/>
    <property type="evidence" value="ECO:0007669"/>
    <property type="project" value="UniProtKB-KW"/>
</dbReference>
<name>A0A5D8ZG02_9GAMM</name>
<evidence type="ECO:0000313" key="13">
    <source>
        <dbReference type="EMBL" id="TZF91604.1"/>
    </source>
</evidence>
<dbReference type="PANTHER" id="PTHR32248:SF4">
    <property type="entry name" value="RNA POLYMERASE SIGMA-54 FACTOR"/>
    <property type="match status" value="1"/>
</dbReference>
<dbReference type="GO" id="GO:0000428">
    <property type="term" value="C:DNA-directed RNA polymerase complex"/>
    <property type="evidence" value="ECO:0007669"/>
    <property type="project" value="UniProtKB-KW"/>
</dbReference>
<dbReference type="GO" id="GO:0016987">
    <property type="term" value="F:sigma factor activity"/>
    <property type="evidence" value="ECO:0007669"/>
    <property type="project" value="UniProtKB-KW"/>
</dbReference>
<dbReference type="NCBIfam" id="NF009118">
    <property type="entry name" value="PRK12469.1"/>
    <property type="match status" value="1"/>
</dbReference>
<feature type="domain" description="RNA polymerase sigma factor 54 DNA-binding" evidence="11">
    <location>
        <begin position="306"/>
        <end position="462"/>
    </location>
</feature>
<keyword evidence="7 10" id="KW-0731">Sigma factor</keyword>
<comment type="function">
    <text evidence="10">Sigma factors are initiation factors that promote the attachment of RNA polymerase to specific initiation sites and are then released.</text>
</comment>
<comment type="similarity">
    <text evidence="1 10">Belongs to the sigma-54 factor family.</text>
</comment>
<dbReference type="PROSITE" id="PS00718">
    <property type="entry name" value="SIGMA54_2"/>
    <property type="match status" value="1"/>
</dbReference>
<dbReference type="Pfam" id="PF00309">
    <property type="entry name" value="Sigma54_AID"/>
    <property type="match status" value="1"/>
</dbReference>
<dbReference type="Gene3D" id="1.10.10.1330">
    <property type="entry name" value="RNA polymerase sigma-54 factor, core-binding domain"/>
    <property type="match status" value="1"/>
</dbReference>
<comment type="caution">
    <text evidence="13">The sequence shown here is derived from an EMBL/GenBank/DDBJ whole genome shotgun (WGS) entry which is preliminary data.</text>
</comment>
<evidence type="ECO:0000256" key="1">
    <source>
        <dbReference type="ARBA" id="ARBA00008798"/>
    </source>
</evidence>
<dbReference type="PRINTS" id="PR00045">
    <property type="entry name" value="SIGMA54FCT"/>
</dbReference>
<evidence type="ECO:0000256" key="3">
    <source>
        <dbReference type="ARBA" id="ARBA00022478"/>
    </source>
</evidence>
<evidence type="ECO:0000256" key="10">
    <source>
        <dbReference type="PIRNR" id="PIRNR000774"/>
    </source>
</evidence>
<sequence length="466" mass="50512">MKPRLQATLGQHLVMTPQLRQAIRLLQLSSVELDAELSEAVESNPLLEWDDGDVTAPADAAVVGADAEAPAEAWSDAELDGWAESASGSHGGDSEIGSLADQVADPETLHDHLLWQLHLSCLSPRDRMIGVALIEAISEDGYLRESLETIAATLDPPIPATEEMLTVLHAVQRFDPVGVGARSLSEALCVQLTAHEGPESDRALATRIACEHLERLPRLGVEGLAREIAAPLDAVERAVALLLSLDPRPGARLGEVAPESYVTPDVVMWRQHGKWRVALAEHGRPRLRINRGYESLIPHTSSADATYLRTHLQEARWLLRNVEARGETLLRVATCLVQRQAGFLEFGDGALRPLTLREVASELGLHESTISRAIARKYARTPRGTLPLRSFFASSVGNGTAEETSSGAVQSMIRQLVAAENPRKPLSDARLAELLQGSGVPVARRTVAKYREALGIASSQDRVRMA</sequence>
<keyword evidence="4 10" id="KW-0808">Transferase</keyword>
<protein>
    <recommendedName>
        <fullName evidence="2 10">RNA polymerase sigma-54 factor</fullName>
    </recommendedName>
</protein>
<keyword evidence="6 10" id="KW-0805">Transcription regulation</keyword>
<dbReference type="PIRSF" id="PIRSF000774">
    <property type="entry name" value="RpoN"/>
    <property type="match status" value="1"/>
</dbReference>
<evidence type="ECO:0000256" key="8">
    <source>
        <dbReference type="ARBA" id="ARBA00023125"/>
    </source>
</evidence>
<dbReference type="PROSITE" id="PS50044">
    <property type="entry name" value="SIGMA54_3"/>
    <property type="match status" value="1"/>
</dbReference>
<dbReference type="PROSITE" id="PS00717">
    <property type="entry name" value="SIGMA54_1"/>
    <property type="match status" value="1"/>
</dbReference>
<dbReference type="AlphaFoldDB" id="A0A5D8ZG02"/>
<dbReference type="GO" id="GO:0016779">
    <property type="term" value="F:nucleotidyltransferase activity"/>
    <property type="evidence" value="ECO:0007669"/>
    <property type="project" value="UniProtKB-KW"/>
</dbReference>
<evidence type="ECO:0000259" key="12">
    <source>
        <dbReference type="Pfam" id="PF04963"/>
    </source>
</evidence>
<evidence type="ECO:0000256" key="4">
    <source>
        <dbReference type="ARBA" id="ARBA00022679"/>
    </source>
</evidence>
<evidence type="ECO:0000313" key="14">
    <source>
        <dbReference type="Proteomes" id="UP000323164"/>
    </source>
</evidence>
<dbReference type="PANTHER" id="PTHR32248">
    <property type="entry name" value="RNA POLYMERASE SIGMA-54 FACTOR"/>
    <property type="match status" value="1"/>
</dbReference>
<evidence type="ECO:0000256" key="6">
    <source>
        <dbReference type="ARBA" id="ARBA00023015"/>
    </source>
</evidence>
<keyword evidence="14" id="KW-1185">Reference proteome</keyword>
<dbReference type="GO" id="GO:0001216">
    <property type="term" value="F:DNA-binding transcription activator activity"/>
    <property type="evidence" value="ECO:0007669"/>
    <property type="project" value="InterPro"/>
</dbReference>
<dbReference type="InterPro" id="IPR007046">
    <property type="entry name" value="RNA_pol_sigma_54_core-bd"/>
</dbReference>
<evidence type="ECO:0000256" key="9">
    <source>
        <dbReference type="ARBA" id="ARBA00023163"/>
    </source>
</evidence>
<dbReference type="InterPro" id="IPR038709">
    <property type="entry name" value="RpoN_core-bd_sf"/>
</dbReference>
<dbReference type="Pfam" id="PF04963">
    <property type="entry name" value="Sigma54_CBD"/>
    <property type="match status" value="1"/>
</dbReference>
<dbReference type="EMBL" id="VTRV01000006">
    <property type="protein sequence ID" value="TZF91604.1"/>
    <property type="molecule type" value="Genomic_DNA"/>
</dbReference>
<gene>
    <name evidence="13" type="ORF">FW784_01215</name>
</gene>
<dbReference type="InterPro" id="IPR000394">
    <property type="entry name" value="RNA_pol_sigma_54"/>
</dbReference>
<keyword evidence="8 10" id="KW-0238">DNA-binding</keyword>
<organism evidence="13 14">
    <name type="scientific">Cognatilysobacter lacus</name>
    <dbReference type="NCBI Taxonomy" id="1643323"/>
    <lineage>
        <taxon>Bacteria</taxon>
        <taxon>Pseudomonadati</taxon>
        <taxon>Pseudomonadota</taxon>
        <taxon>Gammaproteobacteria</taxon>
        <taxon>Lysobacterales</taxon>
        <taxon>Lysobacteraceae</taxon>
        <taxon>Cognatilysobacter</taxon>
    </lineage>
</organism>
<evidence type="ECO:0000256" key="7">
    <source>
        <dbReference type="ARBA" id="ARBA00023082"/>
    </source>
</evidence>
<dbReference type="InterPro" id="IPR007634">
    <property type="entry name" value="RNA_pol_sigma_54_DNA-bd"/>
</dbReference>
<keyword evidence="9 10" id="KW-0804">Transcription</keyword>